<evidence type="ECO:0000313" key="2">
    <source>
        <dbReference type="EMBL" id="QOQ87926.1"/>
    </source>
</evidence>
<dbReference type="RefSeq" id="WP_025802120.1">
    <property type="nucleotide sequence ID" value="NZ_CP053842.1"/>
</dbReference>
<keyword evidence="3" id="KW-1185">Reference proteome</keyword>
<dbReference type="OrthoDB" id="9151934at2"/>
<dbReference type="EMBL" id="CP063078">
    <property type="protein sequence ID" value="QOQ87926.1"/>
    <property type="molecule type" value="Genomic_DNA"/>
</dbReference>
<evidence type="ECO:0000256" key="1">
    <source>
        <dbReference type="SAM" id="SignalP"/>
    </source>
</evidence>
<feature type="signal peptide" evidence="1">
    <location>
        <begin position="1"/>
        <end position="25"/>
    </location>
</feature>
<feature type="chain" id="PRO_5029853681" evidence="1">
    <location>
        <begin position="26"/>
        <end position="229"/>
    </location>
</feature>
<dbReference type="PANTHER" id="PTHR35891">
    <property type="entry name" value="THIOL:DISULFIDE INTERCHANGE PROTEIN DSBA"/>
    <property type="match status" value="1"/>
</dbReference>
<evidence type="ECO:0000313" key="3">
    <source>
        <dbReference type="Proteomes" id="UP000594749"/>
    </source>
</evidence>
<proteinExistence type="predicted"/>
<dbReference type="AlphaFoldDB" id="A0A7M1LJC6"/>
<gene>
    <name evidence="2" type="ORF">IMC76_03760</name>
</gene>
<protein>
    <submittedName>
        <fullName evidence="2">Thioredoxin domain-containing protein</fullName>
    </submittedName>
</protein>
<reference evidence="2 3" key="1">
    <citation type="submission" date="2020-10" db="EMBL/GenBank/DDBJ databases">
        <title>Campylobacter and Helicobacter PacBio genomes.</title>
        <authorList>
            <person name="Lane C."/>
        </authorList>
    </citation>
    <scope>NUCLEOTIDE SEQUENCE [LARGE SCALE GENOMIC DNA]</scope>
    <source>
        <strain evidence="2 3">2016D-0077</strain>
    </source>
</reference>
<organism evidence="2 3">
    <name type="scientific">Campylobacter corcagiensis</name>
    <dbReference type="NCBI Taxonomy" id="1448857"/>
    <lineage>
        <taxon>Bacteria</taxon>
        <taxon>Pseudomonadati</taxon>
        <taxon>Campylobacterota</taxon>
        <taxon>Epsilonproteobacteria</taxon>
        <taxon>Campylobacterales</taxon>
        <taxon>Campylobacteraceae</taxon>
        <taxon>Campylobacter</taxon>
    </lineage>
</organism>
<dbReference type="Proteomes" id="UP000594749">
    <property type="component" value="Chromosome"/>
</dbReference>
<dbReference type="SUPFAM" id="SSF52833">
    <property type="entry name" value="Thioredoxin-like"/>
    <property type="match status" value="1"/>
</dbReference>
<sequence length="229" mass="25243">MSSILNKFTKGVAALALLAGVSAFAATEGTDYVKLERVIPNAEGTVIKVYSYDCPFCYKFDKAVTKPAMDKVPEMKFVPFHLTTKGKFGKYASEILAVMMVKDEEAGISYLDDASNFKKAKFNLYKAYHDKKERWGDDATNEANVDAFYKTALEGLNMTRADVDAAAKDEKVQAHLNAWGLDNSGDAYMVAKVQGVPAFVVNGKYLILTKSIKGIDSFAQTIKELNELK</sequence>
<name>A0A7M1LJC6_9BACT</name>
<dbReference type="InterPro" id="IPR036249">
    <property type="entry name" value="Thioredoxin-like_sf"/>
</dbReference>
<keyword evidence="1" id="KW-0732">Signal</keyword>
<dbReference type="PANTHER" id="PTHR35891:SF3">
    <property type="entry name" value="THIOL:DISULFIDE INTERCHANGE PROTEIN DSBL"/>
    <property type="match status" value="1"/>
</dbReference>
<dbReference type="InterPro" id="IPR050824">
    <property type="entry name" value="Thiol_disulfide_DsbA"/>
</dbReference>
<accession>A0A7M1LJC6</accession>
<dbReference type="Gene3D" id="3.40.30.10">
    <property type="entry name" value="Glutaredoxin"/>
    <property type="match status" value="1"/>
</dbReference>